<gene>
    <name evidence="1" type="ORF">GSF08_09210</name>
</gene>
<organism evidence="1 2">
    <name type="scientific">Copranaerobaculum intestinale</name>
    <dbReference type="NCBI Taxonomy" id="2692629"/>
    <lineage>
        <taxon>Bacteria</taxon>
        <taxon>Bacillati</taxon>
        <taxon>Bacillota</taxon>
        <taxon>Erysipelotrichia</taxon>
        <taxon>Erysipelotrichales</taxon>
        <taxon>Erysipelotrichaceae</taxon>
        <taxon>Copranaerobaculum</taxon>
    </lineage>
</organism>
<keyword evidence="2" id="KW-1185">Reference proteome</keyword>
<proteinExistence type="predicted"/>
<name>A0A6N8U9G5_9FIRM</name>
<evidence type="ECO:0000313" key="1">
    <source>
        <dbReference type="EMBL" id="MXQ74115.1"/>
    </source>
</evidence>
<sequence length="79" mass="8441">MDFHSIFTEDAKGIQLQSEKPLTIQVGKASITLNPTGEIKIKGVIVNIDSCNTTLNAQAETKVTAQGLLTINGAMIKIN</sequence>
<comment type="caution">
    <text evidence="1">The sequence shown here is derived from an EMBL/GenBank/DDBJ whole genome shotgun (WGS) entry which is preliminary data.</text>
</comment>
<reference evidence="1 2" key="1">
    <citation type="submission" date="2019-12" db="EMBL/GenBank/DDBJ databases">
        <authorList>
            <person name="Yang R."/>
        </authorList>
    </citation>
    <scope>NUCLEOTIDE SEQUENCE [LARGE SCALE GENOMIC DNA]</scope>
    <source>
        <strain evidence="1 2">DONG20-135</strain>
    </source>
</reference>
<protein>
    <submittedName>
        <fullName evidence="1">Uncharacterized protein</fullName>
    </submittedName>
</protein>
<evidence type="ECO:0000313" key="2">
    <source>
        <dbReference type="Proteomes" id="UP000434036"/>
    </source>
</evidence>
<dbReference type="EMBL" id="WUUQ01000003">
    <property type="protein sequence ID" value="MXQ74115.1"/>
    <property type="molecule type" value="Genomic_DNA"/>
</dbReference>
<reference evidence="1 2" key="2">
    <citation type="submission" date="2020-01" db="EMBL/GenBank/DDBJ databases">
        <title>Clostridiaceae sp. nov. isolated from the gut of human by culturomics.</title>
        <authorList>
            <person name="Chang Y."/>
        </authorList>
    </citation>
    <scope>NUCLEOTIDE SEQUENCE [LARGE SCALE GENOMIC DNA]</scope>
    <source>
        <strain evidence="1 2">DONG20-135</strain>
    </source>
</reference>
<accession>A0A6N8U9G5</accession>
<dbReference type="AlphaFoldDB" id="A0A6N8U9G5"/>
<dbReference type="RefSeq" id="WP_160625503.1">
    <property type="nucleotide sequence ID" value="NZ_WUUQ01000003.1"/>
</dbReference>
<dbReference type="Proteomes" id="UP000434036">
    <property type="component" value="Unassembled WGS sequence"/>
</dbReference>